<comment type="caution">
    <text evidence="1">The sequence shown here is derived from an EMBL/GenBank/DDBJ whole genome shotgun (WGS) entry which is preliminary data.</text>
</comment>
<keyword evidence="2" id="KW-1185">Reference proteome</keyword>
<evidence type="ECO:0000313" key="2">
    <source>
        <dbReference type="Proteomes" id="UP001162164"/>
    </source>
</evidence>
<reference evidence="1" key="1">
    <citation type="journal article" date="2023" name="Insect Mol. Biol.">
        <title>Genome sequencing provides insights into the evolution of gene families encoding plant cell wall-degrading enzymes in longhorned beetles.</title>
        <authorList>
            <person name="Shin N.R."/>
            <person name="Okamura Y."/>
            <person name="Kirsch R."/>
            <person name="Pauchet Y."/>
        </authorList>
    </citation>
    <scope>NUCLEOTIDE SEQUENCE</scope>
    <source>
        <strain evidence="1">MMC_N1</strain>
    </source>
</reference>
<evidence type="ECO:0000313" key="1">
    <source>
        <dbReference type="EMBL" id="KAJ8976182.1"/>
    </source>
</evidence>
<name>A0ABQ9JE18_9CUCU</name>
<protein>
    <submittedName>
        <fullName evidence="1">Uncharacterized protein</fullName>
    </submittedName>
</protein>
<dbReference type="Proteomes" id="UP001162164">
    <property type="component" value="Unassembled WGS sequence"/>
</dbReference>
<proteinExistence type="predicted"/>
<gene>
    <name evidence="1" type="ORF">NQ317_002231</name>
</gene>
<accession>A0ABQ9JE18</accession>
<organism evidence="1 2">
    <name type="scientific">Molorchus minor</name>
    <dbReference type="NCBI Taxonomy" id="1323400"/>
    <lineage>
        <taxon>Eukaryota</taxon>
        <taxon>Metazoa</taxon>
        <taxon>Ecdysozoa</taxon>
        <taxon>Arthropoda</taxon>
        <taxon>Hexapoda</taxon>
        <taxon>Insecta</taxon>
        <taxon>Pterygota</taxon>
        <taxon>Neoptera</taxon>
        <taxon>Endopterygota</taxon>
        <taxon>Coleoptera</taxon>
        <taxon>Polyphaga</taxon>
        <taxon>Cucujiformia</taxon>
        <taxon>Chrysomeloidea</taxon>
        <taxon>Cerambycidae</taxon>
        <taxon>Lamiinae</taxon>
        <taxon>Monochamini</taxon>
        <taxon>Molorchus</taxon>
    </lineage>
</organism>
<sequence>MSDSELSESDNEVAFAEGKLRTKLNVVEQPPRQFANNVSGLKQKLEEIKLKLPWIELLDSPIRKRLWHLS</sequence>
<dbReference type="EMBL" id="JAPWTJ010000714">
    <property type="protein sequence ID" value="KAJ8976182.1"/>
    <property type="molecule type" value="Genomic_DNA"/>
</dbReference>